<comment type="caution">
    <text evidence="2">The sequence shown here is derived from an EMBL/GenBank/DDBJ whole genome shotgun (WGS) entry which is preliminary data.</text>
</comment>
<evidence type="ECO:0000256" key="1">
    <source>
        <dbReference type="SAM" id="MobiDB-lite"/>
    </source>
</evidence>
<accession>E6PG34</accession>
<gene>
    <name evidence="2" type="ORF">CARN1_1439</name>
</gene>
<feature type="region of interest" description="Disordered" evidence="1">
    <location>
        <begin position="1"/>
        <end position="29"/>
    </location>
</feature>
<dbReference type="EMBL" id="CABL01000008">
    <property type="protein sequence ID" value="CBH75422.1"/>
    <property type="molecule type" value="Genomic_DNA"/>
</dbReference>
<evidence type="ECO:0000313" key="2">
    <source>
        <dbReference type="EMBL" id="CBH75422.1"/>
    </source>
</evidence>
<proteinExistence type="predicted"/>
<organism evidence="2">
    <name type="scientific">mine drainage metagenome</name>
    <dbReference type="NCBI Taxonomy" id="410659"/>
    <lineage>
        <taxon>unclassified sequences</taxon>
        <taxon>metagenomes</taxon>
        <taxon>ecological metagenomes</taxon>
    </lineage>
</organism>
<reference evidence="2" key="1">
    <citation type="submission" date="2009-10" db="EMBL/GenBank/DDBJ databases">
        <title>Diversity of trophic interactions inside an arsenic-rich microbial ecosystem.</title>
        <authorList>
            <person name="Bertin P.N."/>
            <person name="Heinrich-Salmeron A."/>
            <person name="Pelletier E."/>
            <person name="Goulhen-Chollet F."/>
            <person name="Arsene-Ploetze F."/>
            <person name="Gallien S."/>
            <person name="Calteau A."/>
            <person name="Vallenet D."/>
            <person name="Casiot C."/>
            <person name="Chane-Woon-Ming B."/>
            <person name="Giloteaux L."/>
            <person name="Barakat M."/>
            <person name="Bonnefoy V."/>
            <person name="Bruneel O."/>
            <person name="Chandler M."/>
            <person name="Cleiss J."/>
            <person name="Duran R."/>
            <person name="Elbaz-Poulichet F."/>
            <person name="Fonknechten N."/>
            <person name="Lauga B."/>
            <person name="Mornico D."/>
            <person name="Ortet P."/>
            <person name="Schaeffer C."/>
            <person name="Siguier P."/>
            <person name="Alexander Thil Smith A."/>
            <person name="Van Dorsselaer A."/>
            <person name="Weissenbach J."/>
            <person name="Medigue C."/>
            <person name="Le Paslier D."/>
        </authorList>
    </citation>
    <scope>NUCLEOTIDE SEQUENCE</scope>
</reference>
<name>E6PG34_9ZZZZ</name>
<protein>
    <submittedName>
        <fullName evidence="2">Uncharacterized protein</fullName>
    </submittedName>
</protein>
<sequence>MGFPVPGNRFNPRPAARPGESRVTSPASSALACFNPRPAARPGESPQSGVHRVDFLVSIHARPLGRANPATSILRALPISAFQSTPGRSAGRILAQIERDFTAKVFQSTPGRSAGRIHAATEGIPWCVVFQSTPGRSAGRIGVHQFLELRAIGVSIHARPLGRANRWFFDPEGNAALVSIHARPLGRANPLSVRAAHLT</sequence>
<dbReference type="AlphaFoldDB" id="E6PG34"/>